<evidence type="ECO:0000256" key="1">
    <source>
        <dbReference type="SAM" id="MobiDB-lite"/>
    </source>
</evidence>
<gene>
    <name evidence="3" type="ORF">AVDCRST_MAG18-746</name>
</gene>
<evidence type="ECO:0000259" key="2">
    <source>
        <dbReference type="Pfam" id="PF08241"/>
    </source>
</evidence>
<dbReference type="AlphaFoldDB" id="A0A6J4USN4"/>
<reference evidence="3" key="1">
    <citation type="submission" date="2020-02" db="EMBL/GenBank/DDBJ databases">
        <authorList>
            <person name="Meier V. D."/>
        </authorList>
    </citation>
    <scope>NUCLEOTIDE SEQUENCE</scope>
    <source>
        <strain evidence="3">AVDCRST_MAG18</strain>
    </source>
</reference>
<dbReference type="Pfam" id="PF08241">
    <property type="entry name" value="Methyltransf_11"/>
    <property type="match status" value="1"/>
</dbReference>
<name>A0A6J4USN4_9BACT</name>
<organism evidence="3">
    <name type="scientific">uncultured Thermomicrobiales bacterium</name>
    <dbReference type="NCBI Taxonomy" id="1645740"/>
    <lineage>
        <taxon>Bacteria</taxon>
        <taxon>Pseudomonadati</taxon>
        <taxon>Thermomicrobiota</taxon>
        <taxon>Thermomicrobia</taxon>
        <taxon>Thermomicrobiales</taxon>
        <taxon>environmental samples</taxon>
    </lineage>
</organism>
<dbReference type="InterPro" id="IPR029063">
    <property type="entry name" value="SAM-dependent_MTases_sf"/>
</dbReference>
<dbReference type="EMBL" id="CADCWN010000054">
    <property type="protein sequence ID" value="CAA9556945.1"/>
    <property type="molecule type" value="Genomic_DNA"/>
</dbReference>
<feature type="region of interest" description="Disordered" evidence="1">
    <location>
        <begin position="81"/>
        <end position="104"/>
    </location>
</feature>
<sequence>MTPLEPSAELAARAERLLGRPVLRPTLQELAFDGASDGIWACASLLHVPRAELDGALARLARALVPGGAVPVVQVRRGGGCAQRAPVQRSGKRRGSSRHWRSPS</sequence>
<protein>
    <recommendedName>
        <fullName evidence="2">Methyltransferase type 11 domain-containing protein</fullName>
    </recommendedName>
</protein>
<dbReference type="InterPro" id="IPR013216">
    <property type="entry name" value="Methyltransf_11"/>
</dbReference>
<feature type="domain" description="Methyltransferase type 11" evidence="2">
    <location>
        <begin position="3"/>
        <end position="70"/>
    </location>
</feature>
<proteinExistence type="predicted"/>
<dbReference type="Gene3D" id="3.40.50.150">
    <property type="entry name" value="Vaccinia Virus protein VP39"/>
    <property type="match status" value="1"/>
</dbReference>
<feature type="compositionally biased region" description="Basic residues" evidence="1">
    <location>
        <begin position="90"/>
        <end position="104"/>
    </location>
</feature>
<evidence type="ECO:0000313" key="3">
    <source>
        <dbReference type="EMBL" id="CAA9556945.1"/>
    </source>
</evidence>
<dbReference type="GO" id="GO:0008757">
    <property type="term" value="F:S-adenosylmethionine-dependent methyltransferase activity"/>
    <property type="evidence" value="ECO:0007669"/>
    <property type="project" value="InterPro"/>
</dbReference>
<dbReference type="SUPFAM" id="SSF53335">
    <property type="entry name" value="S-adenosyl-L-methionine-dependent methyltransferases"/>
    <property type="match status" value="1"/>
</dbReference>
<accession>A0A6J4USN4</accession>